<dbReference type="STRING" id="645134.A0A0L0H8P9"/>
<accession>A0A0L0H8P9</accession>
<evidence type="ECO:0000259" key="2">
    <source>
        <dbReference type="Pfam" id="PF12867"/>
    </source>
</evidence>
<sequence length="271" mass="30523">MLKHHLGRQQPKLPRSLRAPRPWKPTPAHIFAVRHGSPVFLMPRHAYTTSTHFRFVNKSKADKQYLLQEREVAEELFQATLGILRQYSEFLGNLKEANPAAYTAASKYVPPSTIGKHVRHVVDHFRILLAETSEHGGPHSKNGKALNVKKMNGDDVMFMNYDARRPDADIADDPDVALAAMDELRHDILRLAASPVRIDTPVSVAATVASDNERDAPFRSSMGRELWFLCHHAIHHMALIKCICIEHSVPVSENFGLSPSTIKHTQNKSRL</sequence>
<dbReference type="Pfam" id="PF12867">
    <property type="entry name" value="DinB_2"/>
    <property type="match status" value="1"/>
</dbReference>
<evidence type="ECO:0000313" key="4">
    <source>
        <dbReference type="Proteomes" id="UP000053201"/>
    </source>
</evidence>
<dbReference type="GeneID" id="27690518"/>
<dbReference type="VEuPathDB" id="FungiDB:SPPG_07293"/>
<dbReference type="PANTHER" id="PTHR39473">
    <property type="match status" value="1"/>
</dbReference>
<dbReference type="InParanoid" id="A0A0L0H8P9"/>
<organism evidence="3 4">
    <name type="scientific">Spizellomyces punctatus (strain DAOM BR117)</name>
    <dbReference type="NCBI Taxonomy" id="645134"/>
    <lineage>
        <taxon>Eukaryota</taxon>
        <taxon>Fungi</taxon>
        <taxon>Fungi incertae sedis</taxon>
        <taxon>Chytridiomycota</taxon>
        <taxon>Chytridiomycota incertae sedis</taxon>
        <taxon>Chytridiomycetes</taxon>
        <taxon>Spizellomycetales</taxon>
        <taxon>Spizellomycetaceae</taxon>
        <taxon>Spizellomyces</taxon>
    </lineage>
</organism>
<feature type="domain" description="DinB-like" evidence="2">
    <location>
        <begin position="87"/>
        <end position="240"/>
    </location>
</feature>
<dbReference type="OMA" id="FARELWF"/>
<name>A0A0L0H8P9_SPIPD</name>
<dbReference type="RefSeq" id="XP_016605406.1">
    <property type="nucleotide sequence ID" value="XM_016755456.1"/>
</dbReference>
<protein>
    <recommendedName>
        <fullName evidence="2">DinB-like domain-containing protein</fullName>
    </recommendedName>
</protein>
<feature type="region of interest" description="Disordered" evidence="1">
    <location>
        <begin position="1"/>
        <end position="21"/>
    </location>
</feature>
<gene>
    <name evidence="3" type="ORF">SPPG_07293</name>
</gene>
<dbReference type="eggNOG" id="ENOG502S7Z8">
    <property type="taxonomic scope" value="Eukaryota"/>
</dbReference>
<evidence type="ECO:0000256" key="1">
    <source>
        <dbReference type="SAM" id="MobiDB-lite"/>
    </source>
</evidence>
<dbReference type="PANTHER" id="PTHR39473:SF1">
    <property type="entry name" value="DINB-LIKE DOMAIN-CONTAINING PROTEIN"/>
    <property type="match status" value="1"/>
</dbReference>
<dbReference type="Proteomes" id="UP000053201">
    <property type="component" value="Unassembled WGS sequence"/>
</dbReference>
<dbReference type="InterPro" id="IPR024775">
    <property type="entry name" value="DinB-like"/>
</dbReference>
<evidence type="ECO:0000313" key="3">
    <source>
        <dbReference type="EMBL" id="KNC97366.1"/>
    </source>
</evidence>
<proteinExistence type="predicted"/>
<reference evidence="3 4" key="1">
    <citation type="submission" date="2009-08" db="EMBL/GenBank/DDBJ databases">
        <title>The Genome Sequence of Spizellomyces punctatus strain DAOM BR117.</title>
        <authorList>
            <consortium name="The Broad Institute Genome Sequencing Platform"/>
            <person name="Russ C."/>
            <person name="Cuomo C."/>
            <person name="Shea T."/>
            <person name="Young S.K."/>
            <person name="Zeng Q."/>
            <person name="Koehrsen M."/>
            <person name="Haas B."/>
            <person name="Borodovsky M."/>
            <person name="Guigo R."/>
            <person name="Alvarado L."/>
            <person name="Berlin A."/>
            <person name="Bochicchio J."/>
            <person name="Borenstein D."/>
            <person name="Chapman S."/>
            <person name="Chen Z."/>
            <person name="Engels R."/>
            <person name="Freedman E."/>
            <person name="Gellesch M."/>
            <person name="Goldberg J."/>
            <person name="Griggs A."/>
            <person name="Gujja S."/>
            <person name="Heiman D."/>
            <person name="Hepburn T."/>
            <person name="Howarth C."/>
            <person name="Jen D."/>
            <person name="Larson L."/>
            <person name="Lewis B."/>
            <person name="Mehta T."/>
            <person name="Park D."/>
            <person name="Pearson M."/>
            <person name="Roberts A."/>
            <person name="Saif S."/>
            <person name="Shenoy N."/>
            <person name="Sisk P."/>
            <person name="Stolte C."/>
            <person name="Sykes S."/>
            <person name="Thomson T."/>
            <person name="Walk T."/>
            <person name="White J."/>
            <person name="Yandava C."/>
            <person name="Burger G."/>
            <person name="Gray M.W."/>
            <person name="Holland P.W.H."/>
            <person name="King N."/>
            <person name="Lang F.B.F."/>
            <person name="Roger A.J."/>
            <person name="Ruiz-Trillo I."/>
            <person name="Lander E."/>
            <person name="Nusbaum C."/>
        </authorList>
    </citation>
    <scope>NUCLEOTIDE SEQUENCE [LARGE SCALE GENOMIC DNA]</scope>
    <source>
        <strain evidence="3 4">DAOM BR117</strain>
    </source>
</reference>
<dbReference type="OrthoDB" id="5564877at2759"/>
<keyword evidence="4" id="KW-1185">Reference proteome</keyword>
<dbReference type="AlphaFoldDB" id="A0A0L0H8P9"/>
<dbReference type="EMBL" id="KQ257464">
    <property type="protein sequence ID" value="KNC97366.1"/>
    <property type="molecule type" value="Genomic_DNA"/>
</dbReference>